<proteinExistence type="predicted"/>
<reference evidence="2" key="1">
    <citation type="submission" date="2021-01" db="EMBL/GenBank/DDBJ databases">
        <title>Whole genome shotgun sequence of Virgisporangium ochraceum NBRC 16418.</title>
        <authorList>
            <person name="Komaki H."/>
            <person name="Tamura T."/>
        </authorList>
    </citation>
    <scope>NUCLEOTIDE SEQUENCE</scope>
    <source>
        <strain evidence="2">NBRC 16418</strain>
    </source>
</reference>
<sequence length="311" mass="32977">MDETLGLLGHPGGILVDHPRLRVGLVAAVSRPDSLELDLIGRSPRNPTSMTDPPAPRVLLPRYEEGMDLRVARLDADGRPQWMYGDTETGTGTPIDVTVVRTRLRLPPTFDSARIVLAWPEIGFPEAVVTLALPDREAVARAATSVWTAPVDHRPPPPATAGATASMPPLDVEPEAGLVLTGQRVLHRGDDAVVVLAWLSSVGQALALEVRSFARGRRGGAATMAAMYGPGRRTGSDGPRDHPAGASIALLHGDGTSWPTMTSGTTSGGDDVFDGRAEYALDRPDSDVLDLVVGWPEADLPDAHVRLPVFS</sequence>
<accession>A0A8J4EAB7</accession>
<evidence type="ECO:0000313" key="2">
    <source>
        <dbReference type="EMBL" id="GIJ67243.1"/>
    </source>
</evidence>
<name>A0A8J4EAB7_9ACTN</name>
<dbReference type="RefSeq" id="WP_203927203.1">
    <property type="nucleotide sequence ID" value="NZ_BOPH01000024.1"/>
</dbReference>
<organism evidence="2 3">
    <name type="scientific">Virgisporangium ochraceum</name>
    <dbReference type="NCBI Taxonomy" id="65505"/>
    <lineage>
        <taxon>Bacteria</taxon>
        <taxon>Bacillati</taxon>
        <taxon>Actinomycetota</taxon>
        <taxon>Actinomycetes</taxon>
        <taxon>Micromonosporales</taxon>
        <taxon>Micromonosporaceae</taxon>
        <taxon>Virgisporangium</taxon>
    </lineage>
</organism>
<evidence type="ECO:0000256" key="1">
    <source>
        <dbReference type="SAM" id="MobiDB-lite"/>
    </source>
</evidence>
<comment type="caution">
    <text evidence="2">The sequence shown here is derived from an EMBL/GenBank/DDBJ whole genome shotgun (WGS) entry which is preliminary data.</text>
</comment>
<keyword evidence="3" id="KW-1185">Reference proteome</keyword>
<evidence type="ECO:0000313" key="3">
    <source>
        <dbReference type="Proteomes" id="UP000635606"/>
    </source>
</evidence>
<protein>
    <submittedName>
        <fullName evidence="2">Uncharacterized protein</fullName>
    </submittedName>
</protein>
<dbReference type="EMBL" id="BOPH01000024">
    <property type="protein sequence ID" value="GIJ67243.1"/>
    <property type="molecule type" value="Genomic_DNA"/>
</dbReference>
<feature type="region of interest" description="Disordered" evidence="1">
    <location>
        <begin position="150"/>
        <end position="170"/>
    </location>
</feature>
<dbReference type="AlphaFoldDB" id="A0A8J4EAB7"/>
<gene>
    <name evidence="2" type="ORF">Voc01_021600</name>
</gene>
<dbReference type="Proteomes" id="UP000635606">
    <property type="component" value="Unassembled WGS sequence"/>
</dbReference>
<feature type="compositionally biased region" description="Low complexity" evidence="1">
    <location>
        <begin position="160"/>
        <end position="169"/>
    </location>
</feature>